<reference evidence="2 3" key="1">
    <citation type="submission" date="2016-10" db="EMBL/GenBank/DDBJ databases">
        <authorList>
            <person name="de Groot N.N."/>
        </authorList>
    </citation>
    <scope>NUCLEOTIDE SEQUENCE [LARGE SCALE GENOMIC DNA]</scope>
    <source>
        <strain evidence="2 3">CGMCC 1.7659</strain>
    </source>
</reference>
<dbReference type="SUPFAM" id="SSF52317">
    <property type="entry name" value="Class I glutamine amidotransferase-like"/>
    <property type="match status" value="1"/>
</dbReference>
<dbReference type="RefSeq" id="WP_139225102.1">
    <property type="nucleotide sequence ID" value="NZ_FOVF01000040.1"/>
</dbReference>
<keyword evidence="3" id="KW-1185">Reference proteome</keyword>
<dbReference type="OrthoDB" id="7060108at2"/>
<dbReference type="EMBL" id="FOVF01000040">
    <property type="protein sequence ID" value="SFN63712.1"/>
    <property type="molecule type" value="Genomic_DNA"/>
</dbReference>
<protein>
    <recommendedName>
        <fullName evidence="4">Trehalose utilisation</fullName>
    </recommendedName>
</protein>
<evidence type="ECO:0008006" key="4">
    <source>
        <dbReference type="Google" id="ProtNLM"/>
    </source>
</evidence>
<dbReference type="Gene3D" id="3.40.50.880">
    <property type="match status" value="1"/>
</dbReference>
<accession>A0A1I5AMW5</accession>
<dbReference type="InterPro" id="IPR029062">
    <property type="entry name" value="Class_I_gatase-like"/>
</dbReference>
<evidence type="ECO:0000313" key="3">
    <source>
        <dbReference type="Proteomes" id="UP000198575"/>
    </source>
</evidence>
<organism evidence="2 3">
    <name type="scientific">Dokdonella immobilis</name>
    <dbReference type="NCBI Taxonomy" id="578942"/>
    <lineage>
        <taxon>Bacteria</taxon>
        <taxon>Pseudomonadati</taxon>
        <taxon>Pseudomonadota</taxon>
        <taxon>Gammaproteobacteria</taxon>
        <taxon>Lysobacterales</taxon>
        <taxon>Rhodanobacteraceae</taxon>
        <taxon>Dokdonella</taxon>
    </lineage>
</organism>
<proteinExistence type="predicted"/>
<sequence>MNPTQRRISSLCVALAWLAPMAPAQTLPAHAPLRILVVSDEVNPHGLPPEQLTQPGDISAALAKTPALHIDASAESLLEIPTNQIEEASARLLVPPDDPSGYDVLVYFAHRTPDNGNNDQARQEAFVAAVSQFLVAGGGVVSFHHGIYETAGKTSMQDLLGGQATGAVPWNTQSGQNVIATRTYHFVSHHAVRYPAAVDYTDPAHGIPPGNYRSFNNTPDERYPNLDLRPGASGIETLFASDYDEGGTTHVLGYERTLPQWSGVVLVYQPGEYQPHALGAGDNNYQILLNAIVYAANFRSGDWIYIDGFEGGGAS</sequence>
<feature type="signal peptide" evidence="1">
    <location>
        <begin position="1"/>
        <end position="24"/>
    </location>
</feature>
<dbReference type="Proteomes" id="UP000198575">
    <property type="component" value="Unassembled WGS sequence"/>
</dbReference>
<name>A0A1I5AMW5_9GAMM</name>
<evidence type="ECO:0000256" key="1">
    <source>
        <dbReference type="SAM" id="SignalP"/>
    </source>
</evidence>
<evidence type="ECO:0000313" key="2">
    <source>
        <dbReference type="EMBL" id="SFN63712.1"/>
    </source>
</evidence>
<feature type="chain" id="PRO_5011693668" description="Trehalose utilisation" evidence="1">
    <location>
        <begin position="25"/>
        <end position="315"/>
    </location>
</feature>
<gene>
    <name evidence="2" type="ORF">SAMN05216289_14013</name>
</gene>
<keyword evidence="1" id="KW-0732">Signal</keyword>
<dbReference type="AlphaFoldDB" id="A0A1I5AMW5"/>